<name>A0A4S8KR31_DENBC</name>
<evidence type="ECO:0000313" key="2">
    <source>
        <dbReference type="Proteomes" id="UP000297245"/>
    </source>
</evidence>
<proteinExistence type="predicted"/>
<dbReference type="AlphaFoldDB" id="A0A4S8KR31"/>
<keyword evidence="2" id="KW-1185">Reference proteome</keyword>
<accession>A0A4S8KR31</accession>
<gene>
    <name evidence="1" type="ORF">K435DRAFT_876891</name>
</gene>
<dbReference type="Proteomes" id="UP000297245">
    <property type="component" value="Unassembled WGS sequence"/>
</dbReference>
<evidence type="ECO:0000313" key="1">
    <source>
        <dbReference type="EMBL" id="THU78207.1"/>
    </source>
</evidence>
<dbReference type="EMBL" id="ML180241">
    <property type="protein sequence ID" value="THU78207.1"/>
    <property type="molecule type" value="Genomic_DNA"/>
</dbReference>
<reference evidence="1 2" key="1">
    <citation type="journal article" date="2019" name="Nat. Ecol. Evol.">
        <title>Megaphylogeny resolves global patterns of mushroom evolution.</title>
        <authorList>
            <person name="Varga T."/>
            <person name="Krizsan K."/>
            <person name="Foldi C."/>
            <person name="Dima B."/>
            <person name="Sanchez-Garcia M."/>
            <person name="Sanchez-Ramirez S."/>
            <person name="Szollosi G.J."/>
            <person name="Szarkandi J.G."/>
            <person name="Papp V."/>
            <person name="Albert L."/>
            <person name="Andreopoulos W."/>
            <person name="Angelini C."/>
            <person name="Antonin V."/>
            <person name="Barry K.W."/>
            <person name="Bougher N.L."/>
            <person name="Buchanan P."/>
            <person name="Buyck B."/>
            <person name="Bense V."/>
            <person name="Catcheside P."/>
            <person name="Chovatia M."/>
            <person name="Cooper J."/>
            <person name="Damon W."/>
            <person name="Desjardin D."/>
            <person name="Finy P."/>
            <person name="Geml J."/>
            <person name="Haridas S."/>
            <person name="Hughes K."/>
            <person name="Justo A."/>
            <person name="Karasinski D."/>
            <person name="Kautmanova I."/>
            <person name="Kiss B."/>
            <person name="Kocsube S."/>
            <person name="Kotiranta H."/>
            <person name="LaButti K.M."/>
            <person name="Lechner B.E."/>
            <person name="Liimatainen K."/>
            <person name="Lipzen A."/>
            <person name="Lukacs Z."/>
            <person name="Mihaltcheva S."/>
            <person name="Morgado L.N."/>
            <person name="Niskanen T."/>
            <person name="Noordeloos M.E."/>
            <person name="Ohm R.A."/>
            <person name="Ortiz-Santana B."/>
            <person name="Ovrebo C."/>
            <person name="Racz N."/>
            <person name="Riley R."/>
            <person name="Savchenko A."/>
            <person name="Shiryaev A."/>
            <person name="Soop K."/>
            <person name="Spirin V."/>
            <person name="Szebenyi C."/>
            <person name="Tomsovsky M."/>
            <person name="Tulloss R.E."/>
            <person name="Uehling J."/>
            <person name="Grigoriev I.V."/>
            <person name="Vagvolgyi C."/>
            <person name="Papp T."/>
            <person name="Martin F.M."/>
            <person name="Miettinen O."/>
            <person name="Hibbett D.S."/>
            <person name="Nagy L.G."/>
        </authorList>
    </citation>
    <scope>NUCLEOTIDE SEQUENCE [LARGE SCALE GENOMIC DNA]</scope>
    <source>
        <strain evidence="1 2">CBS 962.96</strain>
    </source>
</reference>
<protein>
    <submittedName>
        <fullName evidence="1">Uncharacterized protein</fullName>
    </submittedName>
</protein>
<sequence length="321" mass="36088">MTADLGMSGPGVFKVLNDLGLKSSIIELNWKNLEESVRPDFEITARNLKDCCENKWKEESFQTLCAKPLKQLDENDISVLYPYLLQLKALDYYLFCCKEDSGGVLQSCDSFCFGGDLPLNPPKVPNLWRLQTKTPRGGQNKMGWAKVVWELKLFLNGLDNLEGEVVTSEGDDIKIGLNLLWLAANSSLRQDFQNIMTNWHFAAFHLLQIKWGKFDLPDTKAKFLEPGNGLFPETNTQIIQQWLDDREIYALKTCLGSALFGHPLLLLGATQTEKAKPKKEDLLKMASFLGNDTNSELDAITGITFRHLLSTANGLEITIPL</sequence>
<organism evidence="1 2">
    <name type="scientific">Dendrothele bispora (strain CBS 962.96)</name>
    <dbReference type="NCBI Taxonomy" id="1314807"/>
    <lineage>
        <taxon>Eukaryota</taxon>
        <taxon>Fungi</taxon>
        <taxon>Dikarya</taxon>
        <taxon>Basidiomycota</taxon>
        <taxon>Agaricomycotina</taxon>
        <taxon>Agaricomycetes</taxon>
        <taxon>Agaricomycetidae</taxon>
        <taxon>Agaricales</taxon>
        <taxon>Agaricales incertae sedis</taxon>
        <taxon>Dendrothele</taxon>
    </lineage>
</organism>